<proteinExistence type="predicted"/>
<dbReference type="KEGG" id="wma:WM2015_534"/>
<keyword evidence="9 11" id="KW-0663">Pyridoxal phosphate</keyword>
<dbReference type="InterPro" id="IPR036393">
    <property type="entry name" value="AceGlu_kinase-like_sf"/>
</dbReference>
<dbReference type="SUPFAM" id="SSF55021">
    <property type="entry name" value="ACT-like"/>
    <property type="match status" value="2"/>
</dbReference>
<dbReference type="PROSITE" id="PS00879">
    <property type="entry name" value="ODR_DC_2_2"/>
    <property type="match status" value="1"/>
</dbReference>
<dbReference type="InterPro" id="IPR045865">
    <property type="entry name" value="ACT-like_dom_sf"/>
</dbReference>
<dbReference type="NCBIfam" id="NF006515">
    <property type="entry name" value="PRK08961.1"/>
    <property type="match status" value="1"/>
</dbReference>
<comment type="pathway">
    <text evidence="2 12">Amino-acid biosynthesis; L-lysine biosynthesis via DAP pathway; (S)-tetrahydrodipicolinate from L-aspartate: step 1/4.</text>
</comment>
<reference evidence="15 16" key="1">
    <citation type="submission" date="2015-07" db="EMBL/GenBank/DDBJ databases">
        <authorList>
            <person name="Noorani M."/>
        </authorList>
    </citation>
    <scope>NUCLEOTIDE SEQUENCE [LARGE SCALE GENOMIC DNA]</scope>
    <source>
        <strain evidence="15 16">KCTC 42284</strain>
    </source>
</reference>
<evidence type="ECO:0000256" key="5">
    <source>
        <dbReference type="ARBA" id="ARBA00022741"/>
    </source>
</evidence>
<evidence type="ECO:0000256" key="12">
    <source>
        <dbReference type="RuleBase" id="RU004249"/>
    </source>
</evidence>
<evidence type="ECO:0000256" key="10">
    <source>
        <dbReference type="ARBA" id="ARBA00023239"/>
    </source>
</evidence>
<protein>
    <recommendedName>
        <fullName evidence="3">aspartate kinase</fullName>
        <ecNumber evidence="3">2.7.2.4</ecNumber>
    </recommendedName>
</protein>
<dbReference type="Gene3D" id="3.40.1160.10">
    <property type="entry name" value="Acetylglutamate kinase-like"/>
    <property type="match status" value="1"/>
</dbReference>
<keyword evidence="6 15" id="KW-0418">Kinase</keyword>
<dbReference type="Pfam" id="PF00696">
    <property type="entry name" value="AA_kinase"/>
    <property type="match status" value="1"/>
</dbReference>
<dbReference type="PANTHER" id="PTHR43727:SF2">
    <property type="entry name" value="GROUP IV DECARBOXYLASE"/>
    <property type="match status" value="1"/>
</dbReference>
<dbReference type="SUPFAM" id="SSF51419">
    <property type="entry name" value="PLP-binding barrel"/>
    <property type="match status" value="1"/>
</dbReference>
<comment type="pathway">
    <text evidence="12">Amino-acid biosynthesis; L-threonine biosynthesis; L-threonine from L-aspartate: step 1/5.</text>
</comment>
<evidence type="ECO:0000256" key="3">
    <source>
        <dbReference type="ARBA" id="ARBA00013059"/>
    </source>
</evidence>
<dbReference type="OrthoDB" id="9799110at2"/>
<accession>A0A0K0XTG7</accession>
<evidence type="ECO:0000313" key="15">
    <source>
        <dbReference type="EMBL" id="AKS40916.1"/>
    </source>
</evidence>
<dbReference type="Gene3D" id="3.20.20.10">
    <property type="entry name" value="Alanine racemase"/>
    <property type="match status" value="1"/>
</dbReference>
<dbReference type="PATRIC" id="fig|1579979.3.peg.539"/>
<keyword evidence="4" id="KW-0808">Transferase</keyword>
<dbReference type="PRINTS" id="PR01179">
    <property type="entry name" value="ODADCRBXLASE"/>
</dbReference>
<dbReference type="Gene3D" id="3.30.70.260">
    <property type="match status" value="2"/>
</dbReference>
<dbReference type="Pfam" id="PF02784">
    <property type="entry name" value="Orn_Arg_deC_N"/>
    <property type="match status" value="1"/>
</dbReference>
<dbReference type="PROSITE" id="PS00324">
    <property type="entry name" value="ASPARTOKINASE"/>
    <property type="match status" value="1"/>
</dbReference>
<evidence type="ECO:0000256" key="11">
    <source>
        <dbReference type="PIRSR" id="PIRSR600183-50"/>
    </source>
</evidence>
<dbReference type="GO" id="GO:0008836">
    <property type="term" value="F:diaminopimelate decarboxylase activity"/>
    <property type="evidence" value="ECO:0007669"/>
    <property type="project" value="InterPro"/>
</dbReference>
<keyword evidence="12" id="KW-0028">Amino-acid biosynthesis</keyword>
<keyword evidence="16" id="KW-1185">Reference proteome</keyword>
<dbReference type="InterPro" id="IPR018042">
    <property type="entry name" value="Aspartate_kinase_CS"/>
</dbReference>
<dbReference type="InterPro" id="IPR022644">
    <property type="entry name" value="De-COase2_N"/>
</dbReference>
<dbReference type="GO" id="GO:0009089">
    <property type="term" value="P:lysine biosynthetic process via diaminopimelate"/>
    <property type="evidence" value="ECO:0007669"/>
    <property type="project" value="UniProtKB-UniPathway"/>
</dbReference>
<dbReference type="GO" id="GO:0004072">
    <property type="term" value="F:aspartate kinase activity"/>
    <property type="evidence" value="ECO:0007669"/>
    <property type="project" value="UniProtKB-EC"/>
</dbReference>
<dbReference type="Proteomes" id="UP000066624">
    <property type="component" value="Chromosome"/>
</dbReference>
<keyword evidence="8" id="KW-0067">ATP-binding</keyword>
<feature type="active site" description="Proton donor" evidence="11">
    <location>
        <position position="824"/>
    </location>
</feature>
<dbReference type="InterPro" id="IPR022657">
    <property type="entry name" value="De-COase2_CS"/>
</dbReference>
<evidence type="ECO:0000313" key="16">
    <source>
        <dbReference type="Proteomes" id="UP000066624"/>
    </source>
</evidence>
<evidence type="ECO:0000256" key="4">
    <source>
        <dbReference type="ARBA" id="ARBA00022679"/>
    </source>
</evidence>
<keyword evidence="7" id="KW-0210">Decarboxylase</keyword>
<name>A0A0K0XTG7_9GAMM</name>
<evidence type="ECO:0000256" key="2">
    <source>
        <dbReference type="ARBA" id="ARBA00004766"/>
    </source>
</evidence>
<dbReference type="InterPro" id="IPR011246">
    <property type="entry name" value="DAP_dec_asp_kin"/>
</dbReference>
<comment type="cofactor">
    <cofactor evidence="1 11">
        <name>pyridoxal 5'-phosphate</name>
        <dbReference type="ChEBI" id="CHEBI:597326"/>
    </cofactor>
</comment>
<evidence type="ECO:0000256" key="1">
    <source>
        <dbReference type="ARBA" id="ARBA00001933"/>
    </source>
</evidence>
<dbReference type="AlphaFoldDB" id="A0A0K0XTG7"/>
<evidence type="ECO:0000259" key="14">
    <source>
        <dbReference type="Pfam" id="PF02784"/>
    </source>
</evidence>
<dbReference type="InterPro" id="IPR009006">
    <property type="entry name" value="Ala_racemase/Decarboxylase_C"/>
</dbReference>
<evidence type="ECO:0000256" key="6">
    <source>
        <dbReference type="ARBA" id="ARBA00022777"/>
    </source>
</evidence>
<dbReference type="GO" id="GO:0009088">
    <property type="term" value="P:threonine biosynthetic process"/>
    <property type="evidence" value="ECO:0007669"/>
    <property type="project" value="UniProtKB-UniPathway"/>
</dbReference>
<dbReference type="NCBIfam" id="TIGR00657">
    <property type="entry name" value="asp_kinases"/>
    <property type="match status" value="1"/>
</dbReference>
<dbReference type="InterPro" id="IPR000183">
    <property type="entry name" value="Orn/DAP/Arg_de-COase"/>
</dbReference>
<sequence>MAEPPTPLCLPYPMNRPQSSQWRVLKFGGSSVSHASHWQQIRSRVSETLDAGRRVIVVVSALRGITDLLAARAEGGGSIDDAVLVEDLRDRHRQLIQSLGLDPSLLDGEFEALEALLGNGQSGDLGWQARLIGMGEILSSRIGAQWLAAQALPCEWLDARDILISQDLPNRSEQANRLSADCPAAARPELDRALSARAPALIMPGFIAANARGEPVLLGRGGSDTSATLLGAMLNAERVEIHSDVPGLFSADPRRIPAARLLKQVSYREAQELAAMGARALHPRSLIPVHQQRIPLWLRQTDRPEIEGTRITPDARDHGAQVKAIVQRKGITLISLEGIGMWQQVGFLADVFAEFKALGLSVDQVSTSESNVTLTLDPGANLASPGTLDRLVGRLEKHCRVEIMQDCATVSLVGLGIRTILHRLGPALEVFEQRRIFQVSQAANDLNLTFVVEARHADRLVQQLHQQVIPGGTGGDSVFGPTWEQLFRRETDRPIHHPWWRDRAEELLALMQGREAAYVYAIDQVREAARRLKALRSVDRVLYSMKANPHPAILQALVDEGLGIECVSMPEARHALSHVRDLNREQMLLTPNFASRAELRQAIDEGLRLTVDNAYIIEQWGRDLAGQDVFLRLDPGSGLGHHKMVRTAGSHAKFGIPLAELERVSRLCSAHDIRITGLHAHTGSGILHPDNWHRTLETLGEAARELSDVRIINLGGGLGVPDRGEDLPLDLTALDAGLGALRQDLIRPVEIWLEPGRYLASQAGVLLARVNQTKGKGEVRYVGLATGMNSLIRPALYGAWHEIVNLSRRDEPGDHVYNVVGPICETGDILGLDRLLPECREGDVMLIANAGAYGAAMASRYNLREPAEELVLEN</sequence>
<dbReference type="PIRSF" id="PIRSF036459">
    <property type="entry name" value="DAP_dec_asp_kin"/>
    <property type="match status" value="1"/>
</dbReference>
<feature type="domain" description="Aspartate/glutamate/uridylate kinase" evidence="13">
    <location>
        <begin position="22"/>
        <end position="298"/>
    </location>
</feature>
<dbReference type="InterPro" id="IPR002986">
    <property type="entry name" value="DAP_deCOOHase_LysA"/>
</dbReference>
<dbReference type="UniPathway" id="UPA00051">
    <property type="reaction ID" value="UER00462"/>
</dbReference>
<gene>
    <name evidence="15" type="ORF">WM2015_534</name>
</gene>
<keyword evidence="5" id="KW-0547">Nucleotide-binding</keyword>
<dbReference type="GO" id="GO:0005524">
    <property type="term" value="F:ATP binding"/>
    <property type="evidence" value="ECO:0007669"/>
    <property type="project" value="UniProtKB-KW"/>
</dbReference>
<evidence type="ECO:0000256" key="8">
    <source>
        <dbReference type="ARBA" id="ARBA00022840"/>
    </source>
</evidence>
<dbReference type="UniPathway" id="UPA00034">
    <property type="reaction ID" value="UER00015"/>
</dbReference>
<dbReference type="InterPro" id="IPR001048">
    <property type="entry name" value="Asp/Glu/Uridylate_kinase"/>
</dbReference>
<dbReference type="PANTHER" id="PTHR43727">
    <property type="entry name" value="DIAMINOPIMELATE DECARBOXYLASE"/>
    <property type="match status" value="1"/>
</dbReference>
<dbReference type="SUPFAM" id="SSF50621">
    <property type="entry name" value="Alanine racemase C-terminal domain-like"/>
    <property type="match status" value="1"/>
</dbReference>
<dbReference type="SUPFAM" id="SSF53633">
    <property type="entry name" value="Carbamate kinase-like"/>
    <property type="match status" value="1"/>
</dbReference>
<dbReference type="InterPro" id="IPR029066">
    <property type="entry name" value="PLP-binding_barrel"/>
</dbReference>
<dbReference type="EMBL" id="CP012154">
    <property type="protein sequence ID" value="AKS40916.1"/>
    <property type="molecule type" value="Genomic_DNA"/>
</dbReference>
<evidence type="ECO:0000256" key="9">
    <source>
        <dbReference type="ARBA" id="ARBA00022898"/>
    </source>
</evidence>
<dbReference type="Gene3D" id="2.40.37.10">
    <property type="entry name" value="Lyase, Ornithine Decarboxylase, Chain A, domain 1"/>
    <property type="match status" value="1"/>
</dbReference>
<feature type="modified residue" description="N6-(pyridoxal phosphate)lysine" evidence="11">
    <location>
        <position position="546"/>
    </location>
</feature>
<evidence type="ECO:0000256" key="7">
    <source>
        <dbReference type="ARBA" id="ARBA00022793"/>
    </source>
</evidence>
<comment type="pathway">
    <text evidence="12">Amino-acid biosynthesis; L-methionine biosynthesis via de novo pathway; L-homoserine from L-aspartate: step 1/3.</text>
</comment>
<dbReference type="InterPro" id="IPR001341">
    <property type="entry name" value="Asp_kinase"/>
</dbReference>
<dbReference type="PRINTS" id="PR01181">
    <property type="entry name" value="DAPDCRBXLASE"/>
</dbReference>
<evidence type="ECO:0000259" key="13">
    <source>
        <dbReference type="Pfam" id="PF00696"/>
    </source>
</evidence>
<organism evidence="15 16">
    <name type="scientific">Wenzhouxiangella marina</name>
    <dbReference type="NCBI Taxonomy" id="1579979"/>
    <lineage>
        <taxon>Bacteria</taxon>
        <taxon>Pseudomonadati</taxon>
        <taxon>Pseudomonadota</taxon>
        <taxon>Gammaproteobacteria</taxon>
        <taxon>Chromatiales</taxon>
        <taxon>Wenzhouxiangellaceae</taxon>
        <taxon>Wenzhouxiangella</taxon>
    </lineage>
</organism>
<dbReference type="EC" id="2.7.2.4" evidence="3"/>
<keyword evidence="10" id="KW-0456">Lyase</keyword>
<feature type="domain" description="Orn/DAP/Arg decarboxylase 2 N-terminal" evidence="14">
    <location>
        <begin position="524"/>
        <end position="760"/>
    </location>
</feature>
<dbReference type="STRING" id="1579979.WM2015_534"/>
<dbReference type="UniPathway" id="UPA00050">
    <property type="reaction ID" value="UER00461"/>
</dbReference>